<evidence type="ECO:0000256" key="2">
    <source>
        <dbReference type="SAM" id="Phobius"/>
    </source>
</evidence>
<protein>
    <submittedName>
        <fullName evidence="3">Uncharacterized protein</fullName>
    </submittedName>
</protein>
<dbReference type="SUPFAM" id="SSF158682">
    <property type="entry name" value="TerB-like"/>
    <property type="match status" value="1"/>
</dbReference>
<proteinExistence type="predicted"/>
<feature type="coiled-coil region" evidence="1">
    <location>
        <begin position="132"/>
        <end position="203"/>
    </location>
</feature>
<organism evidence="3 4">
    <name type="scientific">Odoribacter splanchnicus</name>
    <dbReference type="NCBI Taxonomy" id="28118"/>
    <lineage>
        <taxon>Bacteria</taxon>
        <taxon>Pseudomonadati</taxon>
        <taxon>Bacteroidota</taxon>
        <taxon>Bacteroidia</taxon>
        <taxon>Bacteroidales</taxon>
        <taxon>Odoribacteraceae</taxon>
        <taxon>Odoribacter</taxon>
    </lineage>
</organism>
<keyword evidence="2" id="KW-0812">Transmembrane</keyword>
<dbReference type="Proteomes" id="UP000283426">
    <property type="component" value="Unassembled WGS sequence"/>
</dbReference>
<dbReference type="InterPro" id="IPR029024">
    <property type="entry name" value="TerB-like"/>
</dbReference>
<dbReference type="EMBL" id="QRYW01000025">
    <property type="protein sequence ID" value="RGV24931.1"/>
    <property type="molecule type" value="Genomic_DNA"/>
</dbReference>
<reference evidence="3 4" key="1">
    <citation type="submission" date="2018-08" db="EMBL/GenBank/DDBJ databases">
        <title>A genome reference for cultivated species of the human gut microbiota.</title>
        <authorList>
            <person name="Zou Y."/>
            <person name="Xue W."/>
            <person name="Luo G."/>
        </authorList>
    </citation>
    <scope>NUCLEOTIDE SEQUENCE [LARGE SCALE GENOMIC DNA]</scope>
    <source>
        <strain evidence="3 4">AF14-6AC</strain>
    </source>
</reference>
<dbReference type="AlphaFoldDB" id="A0A412WCN0"/>
<evidence type="ECO:0000313" key="3">
    <source>
        <dbReference type="EMBL" id="RGV24931.1"/>
    </source>
</evidence>
<keyword evidence="2" id="KW-0472">Membrane</keyword>
<feature type="transmembrane region" description="Helical" evidence="2">
    <location>
        <begin position="344"/>
        <end position="362"/>
    </location>
</feature>
<comment type="caution">
    <text evidence="3">The sequence shown here is derived from an EMBL/GenBank/DDBJ whole genome shotgun (WGS) entry which is preliminary data.</text>
</comment>
<evidence type="ECO:0000313" key="4">
    <source>
        <dbReference type="Proteomes" id="UP000283426"/>
    </source>
</evidence>
<keyword evidence="1" id="KW-0175">Coiled coil</keyword>
<feature type="transmembrane region" description="Helical" evidence="2">
    <location>
        <begin position="318"/>
        <end position="338"/>
    </location>
</feature>
<keyword evidence="2" id="KW-1133">Transmembrane helix</keyword>
<sequence>MYNEQLEKLIDYALADGELTEKEKQVLFKKAESMGVDLDEFEMVLDARLVELKKKEAELSHSQELELAKAKAATQASAPKSEKFGDVRKCPSCGAMLQSFQTKCDECGYEFRNIGVVNSSQKLFDLLQAAELRKSEQIAAHHQEKNRRLEELSRKHNNETNLVKIFSGSKHHAKQDEEREDLIRELNNDLQTLERKAIEDKTSIIKNFPVPNSKEDLLELLAMASSNAYDNDGVIGPEEEVWIQKTDQIYQKIIVCASNDKTLLEQATNMVVSLMKRLPNAYKKFTVLPQNMKAKINSELKAAKKAKRAEQIVIFKKYGIWGGPCLVLGILFLCIGVATEVDALAFIALLLFIATIVIFILGKKAWDSLNETPFS</sequence>
<evidence type="ECO:0000256" key="1">
    <source>
        <dbReference type="SAM" id="Coils"/>
    </source>
</evidence>
<name>A0A412WCN0_9BACT</name>
<accession>A0A412WCN0</accession>
<gene>
    <name evidence="3" type="ORF">DWW24_12330</name>
</gene>